<organism evidence="1 2">
    <name type="scientific">Botryobasidium botryosum (strain FD-172 SS1)</name>
    <dbReference type="NCBI Taxonomy" id="930990"/>
    <lineage>
        <taxon>Eukaryota</taxon>
        <taxon>Fungi</taxon>
        <taxon>Dikarya</taxon>
        <taxon>Basidiomycota</taxon>
        <taxon>Agaricomycotina</taxon>
        <taxon>Agaricomycetes</taxon>
        <taxon>Cantharellales</taxon>
        <taxon>Botryobasidiaceae</taxon>
        <taxon>Botryobasidium</taxon>
    </lineage>
</organism>
<keyword evidence="2" id="KW-1185">Reference proteome</keyword>
<dbReference type="PROSITE" id="PS51257">
    <property type="entry name" value="PROKAR_LIPOPROTEIN"/>
    <property type="match status" value="1"/>
</dbReference>
<reference evidence="2" key="1">
    <citation type="journal article" date="2014" name="Proc. Natl. Acad. Sci. U.S.A.">
        <title>Extensive sampling of basidiomycete genomes demonstrates inadequacy of the white-rot/brown-rot paradigm for wood decay fungi.</title>
        <authorList>
            <person name="Riley R."/>
            <person name="Salamov A.A."/>
            <person name="Brown D.W."/>
            <person name="Nagy L.G."/>
            <person name="Floudas D."/>
            <person name="Held B.W."/>
            <person name="Levasseur A."/>
            <person name="Lombard V."/>
            <person name="Morin E."/>
            <person name="Otillar R."/>
            <person name="Lindquist E.A."/>
            <person name="Sun H."/>
            <person name="LaButti K.M."/>
            <person name="Schmutz J."/>
            <person name="Jabbour D."/>
            <person name="Luo H."/>
            <person name="Baker S.E."/>
            <person name="Pisabarro A.G."/>
            <person name="Walton J.D."/>
            <person name="Blanchette R.A."/>
            <person name="Henrissat B."/>
            <person name="Martin F."/>
            <person name="Cullen D."/>
            <person name="Hibbett D.S."/>
            <person name="Grigoriev I.V."/>
        </authorList>
    </citation>
    <scope>NUCLEOTIDE SEQUENCE [LARGE SCALE GENOMIC DNA]</scope>
    <source>
        <strain evidence="2">FD-172 SS1</strain>
    </source>
</reference>
<gene>
    <name evidence="1" type="ORF">BOTBODRAFT_423156</name>
</gene>
<evidence type="ECO:0000313" key="1">
    <source>
        <dbReference type="EMBL" id="KDQ12378.1"/>
    </source>
</evidence>
<dbReference type="Proteomes" id="UP000027195">
    <property type="component" value="Unassembled WGS sequence"/>
</dbReference>
<name>A0A067M9F4_BOTB1</name>
<dbReference type="HOGENOM" id="CLU_2399392_0_0_1"/>
<accession>A0A067M9F4</accession>
<evidence type="ECO:0000313" key="2">
    <source>
        <dbReference type="Proteomes" id="UP000027195"/>
    </source>
</evidence>
<dbReference type="InParanoid" id="A0A067M9F4"/>
<sequence length="93" mass="10221">MFPLGRAPVNIVLQAFAGLACPGRKVFQFPLEAEAATAAGIRRLICSKVEVDIRNLWSLYSFKIVRSTPLLATETSGVYCGPSSMWRRLACQC</sequence>
<dbReference type="EMBL" id="KL198051">
    <property type="protein sequence ID" value="KDQ12378.1"/>
    <property type="molecule type" value="Genomic_DNA"/>
</dbReference>
<dbReference type="AlphaFoldDB" id="A0A067M9F4"/>
<protein>
    <submittedName>
        <fullName evidence="1">Uncharacterized protein</fullName>
    </submittedName>
</protein>
<proteinExistence type="predicted"/>